<feature type="compositionally biased region" description="Basic and acidic residues" evidence="1">
    <location>
        <begin position="342"/>
        <end position="351"/>
    </location>
</feature>
<keyword evidence="3" id="KW-1185">Reference proteome</keyword>
<feature type="region of interest" description="Disordered" evidence="1">
    <location>
        <begin position="244"/>
        <end position="394"/>
    </location>
</feature>
<proteinExistence type="predicted"/>
<feature type="region of interest" description="Disordered" evidence="1">
    <location>
        <begin position="575"/>
        <end position="713"/>
    </location>
</feature>
<protein>
    <submittedName>
        <fullName evidence="2">Uncharacterized protein</fullName>
    </submittedName>
</protein>
<sequence length="713" mass="77464">MQSVRYAPFLTGEFSEALYSIAQISSLLIRAIQQRRAPLAEQQALLEEALALHSEFAAEQSKLKELGNPDRREIVKCRDGLLKCLKQCVKHIKPNENGTPPLSRKKAAHIADMLQGTCFQFVGTLAQGAPHLPKVVREILSVMLLDHAGLVQRAVNAETASELATIMEDAVRGALMTTRAAMSGHFVLALEQQVATTPGLTPTPGHGHERERALLYDLLTNTNESLRQSVTASIHMARPNLEEEVAQEMERSSEEQQEVETSAEQESSVEELTSDERAEIETDPEMPPLEGSEEDLSADVEAQATEASPTEGAEQEESTPSEPSTPEDQEVSEILYAAEKAVTQEDKKATPDPEQIPENKKRKLATKRAVLPSEKKGEEEKQRTEGEGTQTPGFLDSLLLRALDLAGAITRTLLNFIQQVVSGEFVRRMFQRSSSSEPESQATKEGQDPQREQSAQLKPDTAEKTSHTAVPDPQASTKSPKTFTYERTRLTRSFSESDLTKHSKPATLDELLKSIPVQERVSGKGTQEQATSKGDRPIPPPPPLPDPIATTTPEVVVRRPITQEHRPSPVDQMMVELQARLQAGSGLKPATPRAPSPKAIERQIAPTPREQLMQQLSQVLAQRSSRSPSPTRESSSTPSPEPCTPPSADSPAAPSETQYHTPTPPSPETIPVAQLAVAAAGLEGVKSHGTAPEGSVKAPGTGGTDVKPESPQR</sequence>
<dbReference type="Proteomes" id="UP000464912">
    <property type="component" value="Chromosome"/>
</dbReference>
<name>A0A6P1G9Z3_9RICK</name>
<feature type="compositionally biased region" description="Low complexity" evidence="1">
    <location>
        <begin position="623"/>
        <end position="638"/>
    </location>
</feature>
<gene>
    <name evidence="2" type="ORF">GP480_02450</name>
</gene>
<dbReference type="AlphaFoldDB" id="A0A6P1G9Z3"/>
<feature type="compositionally biased region" description="Acidic residues" evidence="1">
    <location>
        <begin position="313"/>
        <end position="331"/>
    </location>
</feature>
<accession>A0A6P1G9Z3</accession>
<feature type="compositionally biased region" description="Pro residues" evidence="1">
    <location>
        <begin position="537"/>
        <end position="546"/>
    </location>
</feature>
<feature type="compositionally biased region" description="Polar residues" evidence="1">
    <location>
        <begin position="431"/>
        <end position="444"/>
    </location>
</feature>
<evidence type="ECO:0000256" key="1">
    <source>
        <dbReference type="SAM" id="MobiDB-lite"/>
    </source>
</evidence>
<dbReference type="RefSeq" id="WP_160095563.1">
    <property type="nucleotide sequence ID" value="NZ_CP047224.1"/>
</dbReference>
<dbReference type="EMBL" id="CP047224">
    <property type="protein sequence ID" value="QHD65297.1"/>
    <property type="molecule type" value="Genomic_DNA"/>
</dbReference>
<organism evidence="2 3">
    <name type="scientific">Neorickettsia findlayensis</name>
    <dbReference type="NCBI Taxonomy" id="2686014"/>
    <lineage>
        <taxon>Bacteria</taxon>
        <taxon>Pseudomonadati</taxon>
        <taxon>Pseudomonadota</taxon>
        <taxon>Alphaproteobacteria</taxon>
        <taxon>Rickettsiales</taxon>
        <taxon>Anaplasmataceae</taxon>
        <taxon>Neorickettsia</taxon>
    </lineage>
</organism>
<reference evidence="2 3" key="1">
    <citation type="journal article" date="2020" name="MBio">
        <title>Erratum for Teymournejad et al., 'Isolation and Molecular Analysis of a Novel Neorickettsia Species That Causes Potomac Horse Fever'.</title>
        <authorList>
            <person name="Teymournejad O."/>
            <person name="Lin M."/>
            <person name="Bekebrede H."/>
            <person name="Kamr A."/>
            <person name="Toribio R.E."/>
            <person name="Arroyo L.G."/>
            <person name="Baird J.D."/>
            <person name="Rikihisa Y."/>
        </authorList>
    </citation>
    <scope>NUCLEOTIDE SEQUENCE [LARGE SCALE GENOMIC DNA]</scope>
    <source>
        <strain evidence="2 3">Fin17</strain>
    </source>
</reference>
<evidence type="ECO:0000313" key="2">
    <source>
        <dbReference type="EMBL" id="QHD65297.1"/>
    </source>
</evidence>
<dbReference type="KEGG" id="nef:GP480_02450"/>
<feature type="compositionally biased region" description="Polar residues" evidence="1">
    <location>
        <begin position="612"/>
        <end position="622"/>
    </location>
</feature>
<feature type="compositionally biased region" description="Acidic residues" evidence="1">
    <location>
        <begin position="255"/>
        <end position="273"/>
    </location>
</feature>
<reference evidence="2 3" key="2">
    <citation type="journal article" date="2020" name="MBio">
        <title>Isolation and Molecular Analysis of a Novel Neorickettsia Species That Causes Potomac Horse Fever.</title>
        <authorList>
            <person name="Teymournejad O."/>
            <person name="Lin M."/>
            <person name="Bekebrede H."/>
            <person name="Kamr A."/>
            <person name="Toribio R.E."/>
            <person name="Arroyo L.G."/>
            <person name="Baird J.D."/>
            <person name="Rikihisa Y."/>
        </authorList>
    </citation>
    <scope>NUCLEOTIDE SEQUENCE [LARGE SCALE GENOMIC DNA]</scope>
    <source>
        <strain evidence="2 3">Fin17</strain>
    </source>
</reference>
<feature type="compositionally biased region" description="Low complexity" evidence="1">
    <location>
        <begin position="646"/>
        <end position="655"/>
    </location>
</feature>
<feature type="region of interest" description="Disordered" evidence="1">
    <location>
        <begin position="431"/>
        <end position="553"/>
    </location>
</feature>
<evidence type="ECO:0000313" key="3">
    <source>
        <dbReference type="Proteomes" id="UP000464912"/>
    </source>
</evidence>
<feature type="compositionally biased region" description="Basic and acidic residues" evidence="1">
    <location>
        <begin position="373"/>
        <end position="386"/>
    </location>
</feature>